<comment type="subcellular location">
    <subcellularLocation>
        <location evidence="6">Cytoplasm</location>
    </subcellularLocation>
</comment>
<dbReference type="AlphaFoldDB" id="A0A1G6KXW5"/>
<evidence type="ECO:0000313" key="8">
    <source>
        <dbReference type="EMBL" id="SDC35315.1"/>
    </source>
</evidence>
<organism evidence="8 9">
    <name type="scientific">Geotoga petraea</name>
    <dbReference type="NCBI Taxonomy" id="28234"/>
    <lineage>
        <taxon>Bacteria</taxon>
        <taxon>Thermotogati</taxon>
        <taxon>Thermotogota</taxon>
        <taxon>Thermotogae</taxon>
        <taxon>Petrotogales</taxon>
        <taxon>Petrotogaceae</taxon>
        <taxon>Geotoga</taxon>
    </lineage>
</organism>
<evidence type="ECO:0000313" key="9">
    <source>
        <dbReference type="Proteomes" id="UP000199322"/>
    </source>
</evidence>
<dbReference type="Pfam" id="PF14520">
    <property type="entry name" value="HHH_5"/>
    <property type="match status" value="1"/>
</dbReference>
<evidence type="ECO:0000256" key="2">
    <source>
        <dbReference type="ARBA" id="ARBA00022763"/>
    </source>
</evidence>
<dbReference type="SUPFAM" id="SSF46929">
    <property type="entry name" value="DNA helicase RuvA subunit, C-terminal domain"/>
    <property type="match status" value="1"/>
</dbReference>
<dbReference type="Proteomes" id="UP000199322">
    <property type="component" value="Unassembled WGS sequence"/>
</dbReference>
<dbReference type="InterPro" id="IPR013849">
    <property type="entry name" value="DNA_helicase_Holl-junc_RuvA_I"/>
</dbReference>
<dbReference type="NCBIfam" id="TIGR00084">
    <property type="entry name" value="ruvA"/>
    <property type="match status" value="1"/>
</dbReference>
<dbReference type="CDD" id="cd14332">
    <property type="entry name" value="UBA_RuvA_C"/>
    <property type="match status" value="1"/>
</dbReference>
<dbReference type="SMART" id="SM00278">
    <property type="entry name" value="HhH1"/>
    <property type="match status" value="2"/>
</dbReference>
<dbReference type="SUPFAM" id="SSF47781">
    <property type="entry name" value="RuvA domain 2-like"/>
    <property type="match status" value="1"/>
</dbReference>
<dbReference type="InterPro" id="IPR012340">
    <property type="entry name" value="NA-bd_OB-fold"/>
</dbReference>
<dbReference type="GO" id="GO:0006281">
    <property type="term" value="P:DNA repair"/>
    <property type="evidence" value="ECO:0007669"/>
    <property type="project" value="UniProtKB-UniRule"/>
</dbReference>
<reference evidence="8 9" key="1">
    <citation type="submission" date="2016-10" db="EMBL/GenBank/DDBJ databases">
        <authorList>
            <person name="de Groot N.N."/>
        </authorList>
    </citation>
    <scope>NUCLEOTIDE SEQUENCE [LARGE SCALE GENOMIC DNA]</scope>
    <source>
        <strain evidence="8 9">WG14</strain>
    </source>
</reference>
<keyword evidence="1 6" id="KW-0963">Cytoplasm</keyword>
<evidence type="ECO:0000259" key="7">
    <source>
        <dbReference type="SMART" id="SM00278"/>
    </source>
</evidence>
<evidence type="ECO:0000256" key="4">
    <source>
        <dbReference type="ARBA" id="ARBA00023172"/>
    </source>
</evidence>
<feature type="region of interest" description="Domain III" evidence="6">
    <location>
        <begin position="145"/>
        <end position="186"/>
    </location>
</feature>
<proteinExistence type="inferred from homology"/>
<gene>
    <name evidence="6" type="primary">ruvA</name>
    <name evidence="8" type="ORF">SAMN04488588_0915</name>
</gene>
<dbReference type="GO" id="GO:0000400">
    <property type="term" value="F:four-way junction DNA binding"/>
    <property type="evidence" value="ECO:0007669"/>
    <property type="project" value="UniProtKB-UniRule"/>
</dbReference>
<keyword evidence="8" id="KW-0378">Hydrolase</keyword>
<comment type="function">
    <text evidence="6">The RuvA-RuvB-RuvC complex processes Holliday junction (HJ) DNA during genetic recombination and DNA repair, while the RuvA-RuvB complex plays an important role in the rescue of blocked DNA replication forks via replication fork reversal (RFR). RuvA specifically binds to HJ cruciform DNA, conferring on it an open structure. The RuvB hexamer acts as an ATP-dependent pump, pulling dsDNA into and through the RuvAB complex. HJ branch migration allows RuvC to scan DNA until it finds its consensus sequence, where it cleaves and resolves the cruciform DNA.</text>
</comment>
<dbReference type="InterPro" id="IPR000085">
    <property type="entry name" value="RuvA"/>
</dbReference>
<dbReference type="Pfam" id="PF01330">
    <property type="entry name" value="RuvA_N"/>
    <property type="match status" value="1"/>
</dbReference>
<keyword evidence="9" id="KW-1185">Reference proteome</keyword>
<protein>
    <recommendedName>
        <fullName evidence="6">Holliday junction branch migration complex subunit RuvA</fullName>
    </recommendedName>
</protein>
<keyword evidence="8" id="KW-0067">ATP-binding</keyword>
<keyword evidence="3 6" id="KW-0238">DNA-binding</keyword>
<dbReference type="Gene3D" id="1.10.8.10">
    <property type="entry name" value="DNA helicase RuvA subunit, C-terminal domain"/>
    <property type="match status" value="1"/>
</dbReference>
<keyword evidence="4 6" id="KW-0233">DNA recombination</keyword>
<feature type="domain" description="Helix-hairpin-helix DNA-binding motif class 1" evidence="7">
    <location>
        <begin position="72"/>
        <end position="91"/>
    </location>
</feature>
<evidence type="ECO:0000256" key="5">
    <source>
        <dbReference type="ARBA" id="ARBA00023204"/>
    </source>
</evidence>
<dbReference type="InterPro" id="IPR003583">
    <property type="entry name" value="Hlx-hairpin-Hlx_DNA-bd_motif"/>
</dbReference>
<keyword evidence="2 6" id="KW-0227">DNA damage</keyword>
<evidence type="ECO:0000256" key="6">
    <source>
        <dbReference type="HAMAP-Rule" id="MF_00031"/>
    </source>
</evidence>
<dbReference type="RefSeq" id="WP_176759840.1">
    <property type="nucleotide sequence ID" value="NZ_FMYV01000003.1"/>
</dbReference>
<evidence type="ECO:0000256" key="3">
    <source>
        <dbReference type="ARBA" id="ARBA00023125"/>
    </source>
</evidence>
<dbReference type="Gene3D" id="2.40.50.140">
    <property type="entry name" value="Nucleic acid-binding proteins"/>
    <property type="match status" value="1"/>
</dbReference>
<dbReference type="InterPro" id="IPR036267">
    <property type="entry name" value="RuvA_C_sf"/>
</dbReference>
<dbReference type="GO" id="GO:0006310">
    <property type="term" value="P:DNA recombination"/>
    <property type="evidence" value="ECO:0007669"/>
    <property type="project" value="UniProtKB-UniRule"/>
</dbReference>
<sequence length="186" mass="20871">MLKKIKGKVISVEKDSILIEVGALTLEAFPSFRITKDVETGETYNFYASFEMSEYNMALYTFKDQIEEKVFQSLKKVSKIGPKTAAKITFTNDAENIAMMIENSDIKGLSSLPGIGKKTSERIISELNGEFEGYEIKQVNDKTTDVIEALEALGFDRGKILKVLKKVDTENKPVEELIKICLAEIK</sequence>
<dbReference type="EMBL" id="FMYV01000003">
    <property type="protein sequence ID" value="SDC35315.1"/>
    <property type="molecule type" value="Genomic_DNA"/>
</dbReference>
<dbReference type="STRING" id="28234.SAMN04488588_0915"/>
<dbReference type="Pfam" id="PF07499">
    <property type="entry name" value="RuvA_C"/>
    <property type="match status" value="1"/>
</dbReference>
<comment type="subunit">
    <text evidence="6">Homotetramer. Forms an RuvA(8)-RuvB(12)-Holliday junction (HJ) complex. HJ DNA is sandwiched between 2 RuvA tetramers; dsDNA enters through RuvA and exits via RuvB. An RuvB hexamer assembles on each DNA strand where it exits the tetramer. Each RuvB hexamer is contacted by two RuvA subunits (via domain III) on 2 adjacent RuvB subunits; this complex drives branch migration. In the full resolvosome a probable DNA-RuvA(4)-RuvB(12)-RuvC(2) complex forms which resolves the HJ.</text>
</comment>
<comment type="caution">
    <text evidence="6">Lacks conserved residue(s) required for the propagation of feature annotation.</text>
</comment>
<keyword evidence="8" id="KW-0347">Helicase</keyword>
<evidence type="ECO:0000256" key="1">
    <source>
        <dbReference type="ARBA" id="ARBA00022490"/>
    </source>
</evidence>
<dbReference type="InterPro" id="IPR010994">
    <property type="entry name" value="RuvA_2-like"/>
</dbReference>
<dbReference type="InterPro" id="IPR011114">
    <property type="entry name" value="RuvA_C"/>
</dbReference>
<dbReference type="HAMAP" id="MF_00031">
    <property type="entry name" value="DNA_HJ_migration_RuvA"/>
    <property type="match status" value="1"/>
</dbReference>
<dbReference type="Gene3D" id="1.10.150.20">
    <property type="entry name" value="5' to 3' exonuclease, C-terminal subdomain"/>
    <property type="match status" value="1"/>
</dbReference>
<comment type="domain">
    <text evidence="6">Has three domains with a flexible linker between the domains II and III and assumes an 'L' shape. Domain III is highly mobile and contacts RuvB.</text>
</comment>
<keyword evidence="8" id="KW-0547">Nucleotide-binding</keyword>
<accession>A0A1G6KXW5</accession>
<feature type="domain" description="Helix-hairpin-helix DNA-binding motif class 1" evidence="7">
    <location>
        <begin position="107"/>
        <end position="126"/>
    </location>
</feature>
<dbReference type="GO" id="GO:0048476">
    <property type="term" value="C:Holliday junction resolvase complex"/>
    <property type="evidence" value="ECO:0007669"/>
    <property type="project" value="UniProtKB-UniRule"/>
</dbReference>
<name>A0A1G6KXW5_9BACT</name>
<dbReference type="GO" id="GO:0009378">
    <property type="term" value="F:four-way junction helicase activity"/>
    <property type="evidence" value="ECO:0007669"/>
    <property type="project" value="InterPro"/>
</dbReference>
<dbReference type="GO" id="GO:0005737">
    <property type="term" value="C:cytoplasm"/>
    <property type="evidence" value="ECO:0007669"/>
    <property type="project" value="UniProtKB-SubCell"/>
</dbReference>
<comment type="similarity">
    <text evidence="6">Belongs to the RuvA family.</text>
</comment>
<keyword evidence="5 6" id="KW-0234">DNA repair</keyword>
<dbReference type="GO" id="GO:0009379">
    <property type="term" value="C:Holliday junction helicase complex"/>
    <property type="evidence" value="ECO:0007669"/>
    <property type="project" value="InterPro"/>
</dbReference>
<dbReference type="GO" id="GO:0005524">
    <property type="term" value="F:ATP binding"/>
    <property type="evidence" value="ECO:0007669"/>
    <property type="project" value="InterPro"/>
</dbReference>